<keyword evidence="10" id="KW-1185">Reference proteome</keyword>
<protein>
    <submittedName>
        <fullName evidence="9">NAD(P)/FAD-dependent oxidoreductase</fullName>
    </submittedName>
</protein>
<dbReference type="PANTHER" id="PTHR43872:SF1">
    <property type="entry name" value="MONOOXYGENASE, PUTATIVE (AFU_ORTHOLOGUE AFUA_8G02570)-RELATED"/>
    <property type="match status" value="1"/>
</dbReference>
<keyword evidence="3" id="KW-0285">Flavoprotein</keyword>
<dbReference type="AlphaFoldDB" id="A0A3N0GKD6"/>
<evidence type="ECO:0000256" key="6">
    <source>
        <dbReference type="ARBA" id="ARBA00023002"/>
    </source>
</evidence>
<evidence type="ECO:0000256" key="1">
    <source>
        <dbReference type="ARBA" id="ARBA00001974"/>
    </source>
</evidence>
<dbReference type="OrthoDB" id="5168853at2"/>
<dbReference type="InterPro" id="IPR020946">
    <property type="entry name" value="Flavin_mOase-like"/>
</dbReference>
<accession>A0A3N0GKD6</accession>
<dbReference type="InterPro" id="IPR051820">
    <property type="entry name" value="FAD-binding_MO"/>
</dbReference>
<dbReference type="GO" id="GO:0050660">
    <property type="term" value="F:flavin adenine dinucleotide binding"/>
    <property type="evidence" value="ECO:0007669"/>
    <property type="project" value="InterPro"/>
</dbReference>
<name>A0A3N0GKD6_9ACTN</name>
<keyword evidence="6" id="KW-0560">Oxidoreductase</keyword>
<dbReference type="GO" id="GO:0004499">
    <property type="term" value="F:N,N-dimethylaniline monooxygenase activity"/>
    <property type="evidence" value="ECO:0007669"/>
    <property type="project" value="InterPro"/>
</dbReference>
<dbReference type="Proteomes" id="UP000279994">
    <property type="component" value="Unassembled WGS sequence"/>
</dbReference>
<dbReference type="PANTHER" id="PTHR43872">
    <property type="entry name" value="MONOOXYGENASE, PUTATIVE (AFU_ORTHOLOGUE AFUA_8G02570)-RELATED"/>
    <property type="match status" value="1"/>
</dbReference>
<evidence type="ECO:0000256" key="2">
    <source>
        <dbReference type="ARBA" id="ARBA00010139"/>
    </source>
</evidence>
<evidence type="ECO:0000256" key="3">
    <source>
        <dbReference type="ARBA" id="ARBA00022630"/>
    </source>
</evidence>
<dbReference type="Pfam" id="PF00743">
    <property type="entry name" value="FMO-like"/>
    <property type="match status" value="1"/>
</dbReference>
<comment type="caution">
    <text evidence="9">The sequence shown here is derived from an EMBL/GenBank/DDBJ whole genome shotgun (WGS) entry which is preliminary data.</text>
</comment>
<reference evidence="9 10" key="1">
    <citation type="submission" date="2018-11" db="EMBL/GenBank/DDBJ databases">
        <authorList>
            <person name="Li F."/>
        </authorList>
    </citation>
    <scope>NUCLEOTIDE SEQUENCE [LARGE SCALE GENOMIC DNA]</scope>
    <source>
        <strain evidence="9 10">Gsoil 818</strain>
    </source>
</reference>
<dbReference type="PRINTS" id="PR00411">
    <property type="entry name" value="PNDRDTASEI"/>
</dbReference>
<dbReference type="Pfam" id="PF13450">
    <property type="entry name" value="NAD_binding_8"/>
    <property type="match status" value="1"/>
</dbReference>
<evidence type="ECO:0000256" key="5">
    <source>
        <dbReference type="ARBA" id="ARBA00022857"/>
    </source>
</evidence>
<organism evidence="9 10">
    <name type="scientific">Nocardioides pocheonensis</name>
    <dbReference type="NCBI Taxonomy" id="661485"/>
    <lineage>
        <taxon>Bacteria</taxon>
        <taxon>Bacillati</taxon>
        <taxon>Actinomycetota</taxon>
        <taxon>Actinomycetes</taxon>
        <taxon>Propionibacteriales</taxon>
        <taxon>Nocardioidaceae</taxon>
        <taxon>Nocardioides</taxon>
    </lineage>
</organism>
<dbReference type="EMBL" id="RJSF01000044">
    <property type="protein sequence ID" value="RNM12530.1"/>
    <property type="molecule type" value="Genomic_DNA"/>
</dbReference>
<feature type="region of interest" description="Disordered" evidence="8">
    <location>
        <begin position="487"/>
        <end position="507"/>
    </location>
</feature>
<evidence type="ECO:0000313" key="9">
    <source>
        <dbReference type="EMBL" id="RNM12530.1"/>
    </source>
</evidence>
<sequence>MPAGPHVDVVVVGAGLSGIGAAYRLETECPGRTYAVLEARDAIGGTWDLFRYPGIRSDSDFFTLSYPFRPWSGRGSIVEGEQIRRYVADTAREHGIDRHIRFQTSVVGAAWSGERACWTLTLQKTAADGSTRASTMTCSFLYACAGYYDYDRAHQPDFPGQSDFAGTVVVPQFWPDDLDVTGRRVVIIGSGATAVTLAPSLAGTAGHVTVLQRSPSWIGAVPAEDALADRIRRVLPAGLAHRVIRGKNIVRQQAVYAFCTRWPGLARRLLLGLTAKAVDPTLVETHFTPAYDPWEQRFCVAPDGDFFRAIRRGRVEMVTDHVDRFVPEGIRLASGRVLEADVVVTATGLRMVPFGGIPLTVDGEPVDLHERFVWQGAMLTGVPNFAVAVGYVNASWTLRADLTSRLVCKVLGEMDRRGAASVVPVPDGPLRPQPLLPLSSGYIRRAQEQFPQQGDRGPWRVRQNYLLDAALTLRRDLGRTLRFAPVPGSASPARAVSPAARATARGR</sequence>
<dbReference type="SUPFAM" id="SSF51905">
    <property type="entry name" value="FAD/NAD(P)-binding domain"/>
    <property type="match status" value="1"/>
</dbReference>
<proteinExistence type="inferred from homology"/>
<keyword evidence="4" id="KW-0274">FAD</keyword>
<evidence type="ECO:0000256" key="7">
    <source>
        <dbReference type="ARBA" id="ARBA00023033"/>
    </source>
</evidence>
<comment type="similarity">
    <text evidence="2">Belongs to the FAD-binding monooxygenase family.</text>
</comment>
<dbReference type="GO" id="GO:0050661">
    <property type="term" value="F:NADP binding"/>
    <property type="evidence" value="ECO:0007669"/>
    <property type="project" value="InterPro"/>
</dbReference>
<evidence type="ECO:0000256" key="4">
    <source>
        <dbReference type="ARBA" id="ARBA00022827"/>
    </source>
</evidence>
<comment type="cofactor">
    <cofactor evidence="1">
        <name>FAD</name>
        <dbReference type="ChEBI" id="CHEBI:57692"/>
    </cofactor>
</comment>
<dbReference type="InterPro" id="IPR036188">
    <property type="entry name" value="FAD/NAD-bd_sf"/>
</dbReference>
<gene>
    <name evidence="9" type="ORF">EFL26_18030</name>
</gene>
<evidence type="ECO:0000313" key="10">
    <source>
        <dbReference type="Proteomes" id="UP000279994"/>
    </source>
</evidence>
<dbReference type="Gene3D" id="3.50.50.60">
    <property type="entry name" value="FAD/NAD(P)-binding domain"/>
    <property type="match status" value="1"/>
</dbReference>
<evidence type="ECO:0000256" key="8">
    <source>
        <dbReference type="SAM" id="MobiDB-lite"/>
    </source>
</evidence>
<keyword evidence="5" id="KW-0521">NADP</keyword>
<keyword evidence="7" id="KW-0503">Monooxygenase</keyword>
<dbReference type="FunFam" id="3.50.50.60:FF:000228">
    <property type="entry name" value="FAD-containing monooxygenase EthA"/>
    <property type="match status" value="1"/>
</dbReference>